<protein>
    <submittedName>
        <fullName evidence="2">HET-domain-containing protein</fullName>
    </submittedName>
</protein>
<dbReference type="Pfam" id="PF06985">
    <property type="entry name" value="HET"/>
    <property type="match status" value="1"/>
</dbReference>
<evidence type="ECO:0000313" key="2">
    <source>
        <dbReference type="EMBL" id="PSN66648.1"/>
    </source>
</evidence>
<dbReference type="InterPro" id="IPR010730">
    <property type="entry name" value="HET"/>
</dbReference>
<feature type="non-terminal residue" evidence="2">
    <location>
        <position position="1"/>
    </location>
</feature>
<dbReference type="Proteomes" id="UP000240883">
    <property type="component" value="Unassembled WGS sequence"/>
</dbReference>
<feature type="domain" description="Heterokaryon incompatibility" evidence="1">
    <location>
        <begin position="53"/>
        <end position="116"/>
    </location>
</feature>
<feature type="non-terminal residue" evidence="2">
    <location>
        <position position="117"/>
    </location>
</feature>
<organism evidence="2 3">
    <name type="scientific">Corynespora cassiicola Philippines</name>
    <dbReference type="NCBI Taxonomy" id="1448308"/>
    <lineage>
        <taxon>Eukaryota</taxon>
        <taxon>Fungi</taxon>
        <taxon>Dikarya</taxon>
        <taxon>Ascomycota</taxon>
        <taxon>Pezizomycotina</taxon>
        <taxon>Dothideomycetes</taxon>
        <taxon>Pleosporomycetidae</taxon>
        <taxon>Pleosporales</taxon>
        <taxon>Corynesporascaceae</taxon>
        <taxon>Corynespora</taxon>
    </lineage>
</organism>
<dbReference type="EMBL" id="KZ678135">
    <property type="protein sequence ID" value="PSN66648.1"/>
    <property type="molecule type" value="Genomic_DNA"/>
</dbReference>
<evidence type="ECO:0000259" key="1">
    <source>
        <dbReference type="Pfam" id="PF06985"/>
    </source>
</evidence>
<keyword evidence="3" id="KW-1185">Reference proteome</keyword>
<accession>A0A2T2NNJ7</accession>
<proteinExistence type="predicted"/>
<dbReference type="PANTHER" id="PTHR33112:SF16">
    <property type="entry name" value="HETEROKARYON INCOMPATIBILITY DOMAIN-CONTAINING PROTEIN"/>
    <property type="match status" value="1"/>
</dbReference>
<gene>
    <name evidence="2" type="ORF">BS50DRAFT_465690</name>
</gene>
<dbReference type="OrthoDB" id="5428863at2759"/>
<reference evidence="2 3" key="1">
    <citation type="journal article" date="2018" name="Front. Microbiol.">
        <title>Genome-Wide Analysis of Corynespora cassiicola Leaf Fall Disease Putative Effectors.</title>
        <authorList>
            <person name="Lopez D."/>
            <person name="Ribeiro S."/>
            <person name="Label P."/>
            <person name="Fumanal B."/>
            <person name="Venisse J.S."/>
            <person name="Kohler A."/>
            <person name="de Oliveira R.R."/>
            <person name="Labutti K."/>
            <person name="Lipzen A."/>
            <person name="Lail K."/>
            <person name="Bauer D."/>
            <person name="Ohm R.A."/>
            <person name="Barry K.W."/>
            <person name="Spatafora J."/>
            <person name="Grigoriev I.V."/>
            <person name="Martin F.M."/>
            <person name="Pujade-Renaud V."/>
        </authorList>
    </citation>
    <scope>NUCLEOTIDE SEQUENCE [LARGE SCALE GENOMIC DNA]</scope>
    <source>
        <strain evidence="2 3">Philippines</strain>
    </source>
</reference>
<dbReference type="STRING" id="1448308.A0A2T2NNJ7"/>
<dbReference type="AlphaFoldDB" id="A0A2T2NNJ7"/>
<name>A0A2T2NNJ7_CORCC</name>
<sequence length="117" mass="13554">FINLKLVRRWLDTCITRHDTCKLPALLHLKERLYLIDVKYECIVQLFTPDIEYTALSYVWGNSDVTKATSSNIRDLMKPQALSKSSNIIIPSTIRDAMYLTKSLGKQYIWVDSLCIL</sequence>
<evidence type="ECO:0000313" key="3">
    <source>
        <dbReference type="Proteomes" id="UP000240883"/>
    </source>
</evidence>
<dbReference type="PANTHER" id="PTHR33112">
    <property type="entry name" value="DOMAIN PROTEIN, PUTATIVE-RELATED"/>
    <property type="match status" value="1"/>
</dbReference>